<feature type="compositionally biased region" description="Basic residues" evidence="1">
    <location>
        <begin position="29"/>
        <end position="38"/>
    </location>
</feature>
<organism evidence="2">
    <name type="scientific">Pyricularia oryzae (strain Y34)</name>
    <name type="common">Rice blast fungus</name>
    <name type="synonym">Magnaporthe oryzae</name>
    <dbReference type="NCBI Taxonomy" id="1143189"/>
    <lineage>
        <taxon>Eukaryota</taxon>
        <taxon>Fungi</taxon>
        <taxon>Dikarya</taxon>
        <taxon>Ascomycota</taxon>
        <taxon>Pezizomycotina</taxon>
        <taxon>Sordariomycetes</taxon>
        <taxon>Sordariomycetidae</taxon>
        <taxon>Magnaporthales</taxon>
        <taxon>Pyriculariaceae</taxon>
        <taxon>Pyricularia</taxon>
    </lineage>
</organism>
<sequence>MSAQAQSGSPAAREKGKTGLGKMLSRMKTVLRKDRHQRSTAAGAPGPSTAQTSSAAVPIQLVTSAPAQATPETTATPKQTNPKPKELPGSVKIPRLQIHEERARKLGERFGVLIQPTARDLAEGYALRIDKPIRMRVRRQCHMCQSSFGAAKECPACKHAWCTDCTRYPPSRTEDELVASRVRRAAIIKEQREKAPIVPDYDLLGCDPKRGPTVVLKKPSKTGGQELVHKKPRQRVRRHCHECGTLFTGGSRECSHCNHVRCTDCPRDPPKKDKYPYGYPGDVFGPNSIPYYECHSCQTRFPPSPETGDECSKCSHKKCDNCPRLKPQKVEPEPDPAIVRSITAKLESLCVSSIVHSIDGVWSGPSTLGRPKTWAVVY</sequence>
<feature type="compositionally biased region" description="Low complexity" evidence="1">
    <location>
        <begin position="63"/>
        <end position="80"/>
    </location>
</feature>
<accession>A0AA97PNS3</accession>
<gene>
    <name evidence="2" type="ORF">OOU_Y34scaffold00295g6</name>
</gene>
<dbReference type="EMBL" id="JH793203">
    <property type="protein sequence ID" value="ELQ41168.1"/>
    <property type="molecule type" value="Genomic_DNA"/>
</dbReference>
<dbReference type="AlphaFoldDB" id="A0AA97PNS3"/>
<feature type="region of interest" description="Disordered" evidence="1">
    <location>
        <begin position="1"/>
        <end position="92"/>
    </location>
</feature>
<evidence type="ECO:0000256" key="1">
    <source>
        <dbReference type="SAM" id="MobiDB-lite"/>
    </source>
</evidence>
<name>A0AA97PNS3_PYRO3</name>
<evidence type="ECO:0000313" key="2">
    <source>
        <dbReference type="EMBL" id="ELQ41168.1"/>
    </source>
</evidence>
<reference evidence="2" key="1">
    <citation type="journal article" date="2012" name="PLoS Genet.">
        <title>Comparative analysis of the genomes of two field isolates of the rice blast fungus Magnaporthe oryzae.</title>
        <authorList>
            <person name="Xue M."/>
            <person name="Yang J."/>
            <person name="Li Z."/>
            <person name="Hu S."/>
            <person name="Yao N."/>
            <person name="Dean R.A."/>
            <person name="Zhao W."/>
            <person name="Shen M."/>
            <person name="Zhang H."/>
            <person name="Li C."/>
            <person name="Liu L."/>
            <person name="Cao L."/>
            <person name="Xu X."/>
            <person name="Xing Y."/>
            <person name="Hsiang T."/>
            <person name="Zhang Z."/>
            <person name="Xu J.R."/>
            <person name="Peng Y.L."/>
        </authorList>
    </citation>
    <scope>NUCLEOTIDE SEQUENCE</scope>
    <source>
        <strain evidence="2">Y34</strain>
    </source>
</reference>
<protein>
    <submittedName>
        <fullName evidence="2">Uncharacterized protein</fullName>
    </submittedName>
</protein>
<dbReference type="Proteomes" id="UP000011086">
    <property type="component" value="Unassembled WGS sequence"/>
</dbReference>
<proteinExistence type="predicted"/>